<reference evidence="2 3" key="1">
    <citation type="submission" date="2022-03" db="EMBL/GenBank/DDBJ databases">
        <authorList>
            <person name="Jo J.-H."/>
            <person name="Im W.-T."/>
        </authorList>
    </citation>
    <scope>NUCLEOTIDE SEQUENCE [LARGE SCALE GENOMIC DNA]</scope>
    <source>
        <strain evidence="2 3">SM33</strain>
    </source>
</reference>
<feature type="transmembrane region" description="Helical" evidence="1">
    <location>
        <begin position="12"/>
        <end position="44"/>
    </location>
</feature>
<keyword evidence="1" id="KW-0472">Membrane</keyword>
<feature type="transmembrane region" description="Helical" evidence="1">
    <location>
        <begin position="80"/>
        <end position="101"/>
    </location>
</feature>
<accession>A0ABS9VKJ7</accession>
<keyword evidence="1" id="KW-0812">Transmembrane</keyword>
<dbReference type="EMBL" id="JAKZHW010000001">
    <property type="protein sequence ID" value="MCH8615479.1"/>
    <property type="molecule type" value="Genomic_DNA"/>
</dbReference>
<evidence type="ECO:0000313" key="3">
    <source>
        <dbReference type="Proteomes" id="UP001203058"/>
    </source>
</evidence>
<keyword evidence="3" id="KW-1185">Reference proteome</keyword>
<organism evidence="2 3">
    <name type="scientific">Sphingomonas telluris</name>
    <dbReference type="NCBI Taxonomy" id="2907998"/>
    <lineage>
        <taxon>Bacteria</taxon>
        <taxon>Pseudomonadati</taxon>
        <taxon>Pseudomonadota</taxon>
        <taxon>Alphaproteobacteria</taxon>
        <taxon>Sphingomonadales</taxon>
        <taxon>Sphingomonadaceae</taxon>
        <taxon>Sphingomonas</taxon>
    </lineage>
</organism>
<feature type="transmembrane region" description="Helical" evidence="1">
    <location>
        <begin position="50"/>
        <end position="68"/>
    </location>
</feature>
<comment type="caution">
    <text evidence="2">The sequence shown here is derived from an EMBL/GenBank/DDBJ whole genome shotgun (WGS) entry which is preliminary data.</text>
</comment>
<proteinExistence type="predicted"/>
<evidence type="ECO:0000313" key="2">
    <source>
        <dbReference type="EMBL" id="MCH8615479.1"/>
    </source>
</evidence>
<keyword evidence="1" id="KW-1133">Transmembrane helix</keyword>
<gene>
    <name evidence="2" type="ORF">LZ016_05110</name>
</gene>
<protein>
    <submittedName>
        <fullName evidence="2">Uncharacterized protein</fullName>
    </submittedName>
</protein>
<dbReference type="RefSeq" id="WP_241446265.1">
    <property type="nucleotide sequence ID" value="NZ_JAKZHW010000001.1"/>
</dbReference>
<sequence>MMTKIGGLARALYILLAIVAGFVALGGMNVALILVVLGLIAGLAVPRERLVMAMVAAVAAPVIGAALSQIPAIGTQLNAVMMNLQLGVAGSAATALAIFLYEMVIAGVTGLTSNEAAGKTATA</sequence>
<name>A0ABS9VKJ7_9SPHN</name>
<evidence type="ECO:0000256" key="1">
    <source>
        <dbReference type="SAM" id="Phobius"/>
    </source>
</evidence>
<dbReference type="Proteomes" id="UP001203058">
    <property type="component" value="Unassembled WGS sequence"/>
</dbReference>